<dbReference type="EMBL" id="MZMT01000014">
    <property type="protein sequence ID" value="PIO46014.1"/>
    <property type="molecule type" value="Genomic_DNA"/>
</dbReference>
<reference evidence="2 3" key="1">
    <citation type="journal article" date="2017" name="Int J Environ Stud">
        <title>Does the Miocene-Pliocene relict legume Oxytropis triphylla form nitrogen-fixing nodules with a combination of bacterial strains?</title>
        <authorList>
            <person name="Safronova V."/>
            <person name="Belimov A."/>
            <person name="Sazanova A."/>
            <person name="Kuznetsova I."/>
            <person name="Popova J."/>
            <person name="Andronov E."/>
            <person name="Verkhozina A."/>
            <person name="Tikhonovich I."/>
        </authorList>
    </citation>
    <scope>NUCLEOTIDE SEQUENCE [LARGE SCALE GENOMIC DNA]</scope>
    <source>
        <strain evidence="2 3">Tri-38</strain>
    </source>
</reference>
<evidence type="ECO:0000259" key="1">
    <source>
        <dbReference type="PROSITE" id="PS50076"/>
    </source>
</evidence>
<evidence type="ECO:0000313" key="2">
    <source>
        <dbReference type="EMBL" id="PIO46014.1"/>
    </source>
</evidence>
<dbReference type="Gene3D" id="1.10.287.110">
    <property type="entry name" value="DnaJ domain"/>
    <property type="match status" value="1"/>
</dbReference>
<dbReference type="SUPFAM" id="SSF158682">
    <property type="entry name" value="TerB-like"/>
    <property type="match status" value="1"/>
</dbReference>
<dbReference type="OrthoDB" id="9782583at2"/>
<comment type="caution">
    <text evidence="2">The sequence shown here is derived from an EMBL/GenBank/DDBJ whole genome shotgun (WGS) entry which is preliminary data.</text>
</comment>
<dbReference type="KEGG" id="pht:BLM14_04775"/>
<dbReference type="CDD" id="cd06257">
    <property type="entry name" value="DnaJ"/>
    <property type="match status" value="1"/>
</dbReference>
<dbReference type="SMART" id="SM00271">
    <property type="entry name" value="DnaJ"/>
    <property type="match status" value="1"/>
</dbReference>
<accession>A0A2N9W2P6</accession>
<dbReference type="AlphaFoldDB" id="A0A2N9W2P6"/>
<dbReference type="Proteomes" id="UP000232163">
    <property type="component" value="Unassembled WGS sequence"/>
</dbReference>
<dbReference type="SUPFAM" id="SSF46565">
    <property type="entry name" value="Chaperone J-domain"/>
    <property type="match status" value="1"/>
</dbReference>
<dbReference type="InterPro" id="IPR001623">
    <property type="entry name" value="DnaJ_domain"/>
</dbReference>
<dbReference type="Gene3D" id="1.10.3680.10">
    <property type="entry name" value="TerB-like"/>
    <property type="match status" value="1"/>
</dbReference>
<dbReference type="InterPro" id="IPR036869">
    <property type="entry name" value="J_dom_sf"/>
</dbReference>
<organism evidence="2 3">
    <name type="scientific">Phyllobacterium zundukense</name>
    <dbReference type="NCBI Taxonomy" id="1867719"/>
    <lineage>
        <taxon>Bacteria</taxon>
        <taxon>Pseudomonadati</taxon>
        <taxon>Pseudomonadota</taxon>
        <taxon>Alphaproteobacteria</taxon>
        <taxon>Hyphomicrobiales</taxon>
        <taxon>Phyllobacteriaceae</taxon>
        <taxon>Phyllobacterium</taxon>
    </lineage>
</organism>
<dbReference type="Pfam" id="PF00226">
    <property type="entry name" value="DnaJ"/>
    <property type="match status" value="1"/>
</dbReference>
<protein>
    <submittedName>
        <fullName evidence="2">Molecular chaperone DjlA</fullName>
    </submittedName>
</protein>
<gene>
    <name evidence="2" type="ORF">B5P45_05665</name>
</gene>
<dbReference type="RefSeq" id="WP_099998340.1">
    <property type="nucleotide sequence ID" value="NZ_CP017940.1"/>
</dbReference>
<proteinExistence type="predicted"/>
<dbReference type="InterPro" id="IPR029024">
    <property type="entry name" value="TerB-like"/>
</dbReference>
<feature type="domain" description="J" evidence="1">
    <location>
        <begin position="170"/>
        <end position="239"/>
    </location>
</feature>
<evidence type="ECO:0000313" key="3">
    <source>
        <dbReference type="Proteomes" id="UP000232163"/>
    </source>
</evidence>
<dbReference type="PROSITE" id="PS50076">
    <property type="entry name" value="DNAJ_2"/>
    <property type="match status" value="1"/>
</dbReference>
<dbReference type="Pfam" id="PF05099">
    <property type="entry name" value="TerB"/>
    <property type="match status" value="1"/>
</dbReference>
<keyword evidence="3" id="KW-1185">Reference proteome</keyword>
<dbReference type="CDD" id="cd07316">
    <property type="entry name" value="terB_like_DjlA"/>
    <property type="match status" value="1"/>
</dbReference>
<sequence length="239" mass="26749">MSIWRRISDFITSTAIDAFSSIIEAVRTTFEGDPETRRRVAFSIAMIALSAKMAKADGVVSQVEVNAFHEIFHVPQQYQDQVSRLYNLAKQDVAGYEAYATQLASLCGTGKPNCKMLEDVLDGLFHIAKADGALHDKELTFLGTVAEIFQLDEEQFDRILARHAGRGQADPYVVLGLPRDASFEAARKQYRALVRENHPDMLMARGVPEEFIAIANQRIAAINAAWEKVEKDLKAYERV</sequence>
<name>A0A2N9W2P6_9HYPH</name>
<dbReference type="InterPro" id="IPR007791">
    <property type="entry name" value="DjlA_N"/>
</dbReference>